<dbReference type="Proteomes" id="UP001627408">
    <property type="component" value="Unassembled WGS sequence"/>
</dbReference>
<evidence type="ECO:0000313" key="3">
    <source>
        <dbReference type="Proteomes" id="UP001627408"/>
    </source>
</evidence>
<dbReference type="SUPFAM" id="SSF52821">
    <property type="entry name" value="Rhodanese/Cell cycle control phosphatase"/>
    <property type="match status" value="1"/>
</dbReference>
<sequence length="167" mass="17446">MTKVHGPQSTNQKPARMSRRASGLGAGALIVGGAVFASRWFNISAEAGVDGTLSVPDAHKAAVSGTALLIDIRRPDEWQRTGVGEGAIALDMRRDDFTEALLAQTEGRTDAAIALICARGVRSRGLTRRLTSAGFTNIIDVPEGMLGSGAGPGWLKRGLPVVAWTPA</sequence>
<dbReference type="Pfam" id="PF00581">
    <property type="entry name" value="Rhodanese"/>
    <property type="match status" value="1"/>
</dbReference>
<dbReference type="Gene3D" id="3.40.250.10">
    <property type="entry name" value="Rhodanese-like domain"/>
    <property type="match status" value="1"/>
</dbReference>
<dbReference type="CDD" id="cd00158">
    <property type="entry name" value="RHOD"/>
    <property type="match status" value="1"/>
</dbReference>
<dbReference type="InterPro" id="IPR001763">
    <property type="entry name" value="Rhodanese-like_dom"/>
</dbReference>
<name>A0ABW8UR40_9RHOB</name>
<dbReference type="EMBL" id="JBHDIY010000002">
    <property type="protein sequence ID" value="MFL4468544.1"/>
    <property type="molecule type" value="Genomic_DNA"/>
</dbReference>
<dbReference type="InterPro" id="IPR036873">
    <property type="entry name" value="Rhodanese-like_dom_sf"/>
</dbReference>
<proteinExistence type="predicted"/>
<accession>A0ABW8UR40</accession>
<dbReference type="PROSITE" id="PS50206">
    <property type="entry name" value="RHODANESE_3"/>
    <property type="match status" value="1"/>
</dbReference>
<protein>
    <submittedName>
        <fullName evidence="2">Rhodanese-like domain-containing protein</fullName>
    </submittedName>
</protein>
<comment type="caution">
    <text evidence="2">The sequence shown here is derived from an EMBL/GenBank/DDBJ whole genome shotgun (WGS) entry which is preliminary data.</text>
</comment>
<feature type="domain" description="Rhodanese" evidence="1">
    <location>
        <begin position="63"/>
        <end position="163"/>
    </location>
</feature>
<dbReference type="RefSeq" id="WP_407590290.1">
    <property type="nucleotide sequence ID" value="NZ_JBHDIY010000002.1"/>
</dbReference>
<organism evidence="2 3">
    <name type="scientific">Tateyamaria armeniaca</name>
    <dbReference type="NCBI Taxonomy" id="2518930"/>
    <lineage>
        <taxon>Bacteria</taxon>
        <taxon>Pseudomonadati</taxon>
        <taxon>Pseudomonadota</taxon>
        <taxon>Alphaproteobacteria</taxon>
        <taxon>Rhodobacterales</taxon>
        <taxon>Roseobacteraceae</taxon>
        <taxon>Tateyamaria</taxon>
    </lineage>
</organism>
<gene>
    <name evidence="2" type="ORF">ACERZ8_01140</name>
</gene>
<reference evidence="2 3" key="1">
    <citation type="submission" date="2024-08" db="EMBL/GenBank/DDBJ databases">
        <title>Tateyamaria sp. nov., isolated from marine algae.</title>
        <authorList>
            <person name="Choi B.J."/>
            <person name="Kim J.M."/>
            <person name="Lee J.K."/>
            <person name="Choi D.G."/>
            <person name="Bayburt H."/>
            <person name="Baek J.H."/>
            <person name="Han D.M."/>
            <person name="Jeon C.O."/>
        </authorList>
    </citation>
    <scope>NUCLEOTIDE SEQUENCE [LARGE SCALE GENOMIC DNA]</scope>
    <source>
        <strain evidence="2 3">KMU-156</strain>
    </source>
</reference>
<keyword evidence="3" id="KW-1185">Reference proteome</keyword>
<evidence type="ECO:0000259" key="1">
    <source>
        <dbReference type="PROSITE" id="PS50206"/>
    </source>
</evidence>
<evidence type="ECO:0000313" key="2">
    <source>
        <dbReference type="EMBL" id="MFL4468544.1"/>
    </source>
</evidence>